<comment type="similarity">
    <text evidence="10">Belongs to the peroxiredoxin family. BCP/PrxQ subfamily.</text>
</comment>
<dbReference type="FunFam" id="3.40.30.10:FF:000007">
    <property type="entry name" value="Thioredoxin-dependent thiol peroxidase"/>
    <property type="match status" value="1"/>
</dbReference>
<accession>Q6SFK4</accession>
<evidence type="ECO:0000256" key="1">
    <source>
        <dbReference type="ARBA" id="ARBA00003330"/>
    </source>
</evidence>
<dbReference type="InterPro" id="IPR036249">
    <property type="entry name" value="Thioredoxin-like_sf"/>
</dbReference>
<evidence type="ECO:0000256" key="11">
    <source>
        <dbReference type="ARBA" id="ARBA00049091"/>
    </source>
</evidence>
<evidence type="ECO:0000256" key="7">
    <source>
        <dbReference type="ARBA" id="ARBA00023157"/>
    </source>
</evidence>
<dbReference type="GO" id="GO:0034599">
    <property type="term" value="P:cellular response to oxidative stress"/>
    <property type="evidence" value="ECO:0007669"/>
    <property type="project" value="TreeGrafter"/>
</dbReference>
<dbReference type="SUPFAM" id="SSF52833">
    <property type="entry name" value="Thioredoxin-like"/>
    <property type="match status" value="1"/>
</dbReference>
<name>Q6SFK4_9BACT</name>
<comment type="subunit">
    <text evidence="2">Monomer.</text>
</comment>
<dbReference type="InterPro" id="IPR013766">
    <property type="entry name" value="Thioredoxin_domain"/>
</dbReference>
<proteinExistence type="inferred from homology"/>
<evidence type="ECO:0000256" key="8">
    <source>
        <dbReference type="ARBA" id="ARBA00023284"/>
    </source>
</evidence>
<keyword evidence="6" id="KW-0560">Oxidoreductase</keyword>
<dbReference type="PROSITE" id="PS51352">
    <property type="entry name" value="THIOREDOXIN_2"/>
    <property type="match status" value="1"/>
</dbReference>
<gene>
    <name evidence="13" type="ORF">MBMO_EBAC000-36A07.53</name>
</gene>
<evidence type="ECO:0000256" key="9">
    <source>
        <dbReference type="ARBA" id="ARBA00032824"/>
    </source>
</evidence>
<evidence type="ECO:0000256" key="5">
    <source>
        <dbReference type="ARBA" id="ARBA00022862"/>
    </source>
</evidence>
<comment type="function">
    <text evidence="1">Thiol-specific peroxidase that catalyzes the reduction of hydrogen peroxide and organic hydroperoxides to water and alcohols, respectively. Plays a role in cell protection against oxidative stress by detoxifying peroxides and as sensor of hydrogen peroxide-mediated signaling events.</text>
</comment>
<dbReference type="EMBL" id="AY458647">
    <property type="protein sequence ID" value="AAR38208.1"/>
    <property type="molecule type" value="Genomic_DNA"/>
</dbReference>
<reference evidence="13" key="2">
    <citation type="submission" date="2003-12" db="EMBL/GenBank/DDBJ databases">
        <title>Monterey Bay Coastal Ocean Microbial Observatory environmental clone sequencing.</title>
        <authorList>
            <person name="DeLong E.F."/>
        </authorList>
    </citation>
    <scope>NUCLEOTIDE SEQUENCE</scope>
</reference>
<keyword evidence="4" id="KW-0575">Peroxidase</keyword>
<evidence type="ECO:0000256" key="4">
    <source>
        <dbReference type="ARBA" id="ARBA00022559"/>
    </source>
</evidence>
<keyword evidence="8" id="KW-0676">Redox-active center</keyword>
<dbReference type="CDD" id="cd03017">
    <property type="entry name" value="PRX_BCP"/>
    <property type="match status" value="1"/>
</dbReference>
<dbReference type="Gene3D" id="3.40.30.10">
    <property type="entry name" value="Glutaredoxin"/>
    <property type="match status" value="1"/>
</dbReference>
<dbReference type="AlphaFoldDB" id="Q6SFK4"/>
<evidence type="ECO:0000313" key="13">
    <source>
        <dbReference type="EMBL" id="AAR38208.1"/>
    </source>
</evidence>
<dbReference type="Pfam" id="PF00578">
    <property type="entry name" value="AhpC-TSA"/>
    <property type="match status" value="1"/>
</dbReference>
<dbReference type="PANTHER" id="PTHR42801">
    <property type="entry name" value="THIOREDOXIN-DEPENDENT PEROXIDE REDUCTASE"/>
    <property type="match status" value="1"/>
</dbReference>
<dbReference type="GO" id="GO:0045454">
    <property type="term" value="P:cell redox homeostasis"/>
    <property type="evidence" value="ECO:0007669"/>
    <property type="project" value="TreeGrafter"/>
</dbReference>
<sequence>MIKVFLVLAIVLALIFIFKKSAFGSEDKLLGNSAPEFKLKNSYGKLVSLNEFKGEWLLVFFYPKDDTPGCTKEACSLRDNFTEIKKLNANIVGISIDSSDSHKEFKEKYNLPFMLLSDPDGETAKKYGALNNFFIFKLAKRQSFIIDPDGIVRRVYRNVSPSNHAQEIKTDLEAFKRNS</sequence>
<evidence type="ECO:0000256" key="6">
    <source>
        <dbReference type="ARBA" id="ARBA00023002"/>
    </source>
</evidence>
<dbReference type="InterPro" id="IPR000866">
    <property type="entry name" value="AhpC/TSA"/>
</dbReference>
<dbReference type="PANTHER" id="PTHR42801:SF4">
    <property type="entry name" value="AHPC_TSA FAMILY PROTEIN"/>
    <property type="match status" value="1"/>
</dbReference>
<evidence type="ECO:0000259" key="12">
    <source>
        <dbReference type="PROSITE" id="PS51352"/>
    </source>
</evidence>
<dbReference type="GO" id="GO:0005737">
    <property type="term" value="C:cytoplasm"/>
    <property type="evidence" value="ECO:0007669"/>
    <property type="project" value="TreeGrafter"/>
</dbReference>
<feature type="domain" description="Thioredoxin" evidence="12">
    <location>
        <begin position="28"/>
        <end position="177"/>
    </location>
</feature>
<organism evidence="13">
    <name type="scientific">uncultured marine bacterium 580</name>
    <dbReference type="NCBI Taxonomy" id="257400"/>
    <lineage>
        <taxon>Bacteria</taxon>
        <taxon>environmental samples</taxon>
    </lineage>
</organism>
<protein>
    <recommendedName>
        <fullName evidence="3">thioredoxin-dependent peroxiredoxin</fullName>
        <ecNumber evidence="3">1.11.1.24</ecNumber>
    </recommendedName>
    <alternativeName>
        <fullName evidence="9">Thioredoxin peroxidase</fullName>
    </alternativeName>
</protein>
<dbReference type="InterPro" id="IPR050924">
    <property type="entry name" value="Peroxiredoxin_BCP/PrxQ"/>
</dbReference>
<keyword evidence="7" id="KW-1015">Disulfide bond</keyword>
<dbReference type="EC" id="1.11.1.24" evidence="3"/>
<evidence type="ECO:0000256" key="3">
    <source>
        <dbReference type="ARBA" id="ARBA00013017"/>
    </source>
</evidence>
<keyword evidence="5" id="KW-0049">Antioxidant</keyword>
<comment type="catalytic activity">
    <reaction evidence="11">
        <text>a hydroperoxide + [thioredoxin]-dithiol = an alcohol + [thioredoxin]-disulfide + H2O</text>
        <dbReference type="Rhea" id="RHEA:62620"/>
        <dbReference type="Rhea" id="RHEA-COMP:10698"/>
        <dbReference type="Rhea" id="RHEA-COMP:10700"/>
        <dbReference type="ChEBI" id="CHEBI:15377"/>
        <dbReference type="ChEBI" id="CHEBI:29950"/>
        <dbReference type="ChEBI" id="CHEBI:30879"/>
        <dbReference type="ChEBI" id="CHEBI:35924"/>
        <dbReference type="ChEBI" id="CHEBI:50058"/>
        <dbReference type="EC" id="1.11.1.24"/>
    </reaction>
</comment>
<evidence type="ECO:0000256" key="10">
    <source>
        <dbReference type="ARBA" id="ARBA00038489"/>
    </source>
</evidence>
<dbReference type="GO" id="GO:0008379">
    <property type="term" value="F:thioredoxin peroxidase activity"/>
    <property type="evidence" value="ECO:0007669"/>
    <property type="project" value="TreeGrafter"/>
</dbReference>
<reference evidence="13" key="1">
    <citation type="submission" date="2003-11" db="EMBL/GenBank/DDBJ databases">
        <authorList>
            <person name="Heidelberg J.F."/>
            <person name="Eisen J.A."/>
            <person name="Nelson W.C."/>
            <person name="DeLong E.F."/>
        </authorList>
    </citation>
    <scope>NUCLEOTIDE SEQUENCE</scope>
</reference>
<evidence type="ECO:0000256" key="2">
    <source>
        <dbReference type="ARBA" id="ARBA00011245"/>
    </source>
</evidence>